<dbReference type="InterPro" id="IPR004843">
    <property type="entry name" value="Calcineurin-like_PHP"/>
</dbReference>
<dbReference type="Gene3D" id="3.60.21.10">
    <property type="match status" value="1"/>
</dbReference>
<dbReference type="EMBL" id="UOES01000499">
    <property type="protein sequence ID" value="VAW29023.1"/>
    <property type="molecule type" value="Genomic_DNA"/>
</dbReference>
<dbReference type="SUPFAM" id="SSF56300">
    <property type="entry name" value="Metallo-dependent phosphatases"/>
    <property type="match status" value="1"/>
</dbReference>
<dbReference type="GO" id="GO:0016787">
    <property type="term" value="F:hydrolase activity"/>
    <property type="evidence" value="ECO:0007669"/>
    <property type="project" value="InterPro"/>
</dbReference>
<protein>
    <recommendedName>
        <fullName evidence="1">Calcineurin-like phosphoesterase domain-containing protein</fullName>
    </recommendedName>
</protein>
<dbReference type="InterPro" id="IPR029052">
    <property type="entry name" value="Metallo-depent_PP-like"/>
</dbReference>
<evidence type="ECO:0000313" key="2">
    <source>
        <dbReference type="EMBL" id="VAW29023.1"/>
    </source>
</evidence>
<feature type="domain" description="Calcineurin-like phosphoesterase" evidence="1">
    <location>
        <begin position="32"/>
        <end position="128"/>
    </location>
</feature>
<reference evidence="2" key="1">
    <citation type="submission" date="2018-06" db="EMBL/GenBank/DDBJ databases">
        <authorList>
            <person name="Zhirakovskaya E."/>
        </authorList>
    </citation>
    <scope>NUCLEOTIDE SEQUENCE</scope>
</reference>
<feature type="non-terminal residue" evidence="2">
    <location>
        <position position="151"/>
    </location>
</feature>
<dbReference type="Pfam" id="PF00149">
    <property type="entry name" value="Metallophos"/>
    <property type="match status" value="1"/>
</dbReference>
<proteinExistence type="predicted"/>
<gene>
    <name evidence="2" type="ORF">MNBD_BACTEROID06-1306</name>
</gene>
<sequence>MPYLRLLLISLVMISAVSSGAQHKPAHSPKYRLYLIGDAGAAAGSASLDMLKLKLAAEGKNAGVIFLGDNIYNRGMPLVGDKNRLEAEKIIDTQINTVKNFKGDVFFIPGNHDWDNGKKEGWDRIREQEAYIENRLDSADVFLPSNGCPGP</sequence>
<dbReference type="AlphaFoldDB" id="A0A3B0UL98"/>
<evidence type="ECO:0000259" key="1">
    <source>
        <dbReference type="Pfam" id="PF00149"/>
    </source>
</evidence>
<name>A0A3B0UL98_9ZZZZ</name>
<accession>A0A3B0UL98</accession>
<organism evidence="2">
    <name type="scientific">hydrothermal vent metagenome</name>
    <dbReference type="NCBI Taxonomy" id="652676"/>
    <lineage>
        <taxon>unclassified sequences</taxon>
        <taxon>metagenomes</taxon>
        <taxon>ecological metagenomes</taxon>
    </lineage>
</organism>